<dbReference type="InterPro" id="IPR051016">
    <property type="entry name" value="Diverse_Substrate_AcTransf"/>
</dbReference>
<dbReference type="InterPro" id="IPR016181">
    <property type="entry name" value="Acyl_CoA_acyltransferase"/>
</dbReference>
<gene>
    <name evidence="4" type="ORF">EMEDMD4_630017</name>
</gene>
<name>A0A508X4U3_9HYPH</name>
<dbReference type="CDD" id="cd04301">
    <property type="entry name" value="NAT_SF"/>
    <property type="match status" value="1"/>
</dbReference>
<dbReference type="Gene3D" id="3.40.630.30">
    <property type="match status" value="1"/>
</dbReference>
<reference evidence="4" key="1">
    <citation type="submission" date="2019-06" db="EMBL/GenBank/DDBJ databases">
        <authorList>
            <person name="Le Quere A."/>
            <person name="Colella S."/>
        </authorList>
    </citation>
    <scope>NUCLEOTIDE SEQUENCE</scope>
    <source>
        <strain evidence="4">EmedicaeMD41</strain>
    </source>
</reference>
<proteinExistence type="predicted"/>
<organism evidence="4">
    <name type="scientific">Sinorhizobium medicae</name>
    <dbReference type="NCBI Taxonomy" id="110321"/>
    <lineage>
        <taxon>Bacteria</taxon>
        <taxon>Pseudomonadati</taxon>
        <taxon>Pseudomonadota</taxon>
        <taxon>Alphaproteobacteria</taxon>
        <taxon>Hyphomicrobiales</taxon>
        <taxon>Rhizobiaceae</taxon>
        <taxon>Sinorhizobium/Ensifer group</taxon>
        <taxon>Sinorhizobium</taxon>
    </lineage>
</organism>
<evidence type="ECO:0000256" key="2">
    <source>
        <dbReference type="ARBA" id="ARBA00023315"/>
    </source>
</evidence>
<dbReference type="PANTHER" id="PTHR10545">
    <property type="entry name" value="DIAMINE N-ACETYLTRANSFERASE"/>
    <property type="match status" value="1"/>
</dbReference>
<evidence type="ECO:0000259" key="3">
    <source>
        <dbReference type="PROSITE" id="PS51186"/>
    </source>
</evidence>
<dbReference type="Proteomes" id="UP000507954">
    <property type="component" value="Unassembled WGS sequence"/>
</dbReference>
<protein>
    <submittedName>
        <fullName evidence="4">GCN5-related N-acetyltransferase</fullName>
    </submittedName>
</protein>
<dbReference type="GO" id="GO:0008080">
    <property type="term" value="F:N-acetyltransferase activity"/>
    <property type="evidence" value="ECO:0007669"/>
    <property type="project" value="TreeGrafter"/>
</dbReference>
<feature type="domain" description="N-acetyltransferase" evidence="3">
    <location>
        <begin position="2"/>
        <end position="159"/>
    </location>
</feature>
<keyword evidence="1 4" id="KW-0808">Transferase</keyword>
<evidence type="ECO:0000256" key="1">
    <source>
        <dbReference type="ARBA" id="ARBA00022679"/>
    </source>
</evidence>
<dbReference type="InterPro" id="IPR000182">
    <property type="entry name" value="GNAT_dom"/>
</dbReference>
<dbReference type="Pfam" id="PF00583">
    <property type="entry name" value="Acetyltransf_1"/>
    <property type="match status" value="1"/>
</dbReference>
<sequence>MLPIRLLQPDDPALPALAILMEEMQAHYRVACPPRSEIIAGLKAMPPGAEILVAEEQHRILGFAGFSGIYPGPGLKPGLFLKELYVAGSQRGRGLGRALMQKLASLATQRGLSRIDWTADAENARLLAFYEELGGACKTDKLFFRLDGEALVQLAKPAR</sequence>
<keyword evidence="2" id="KW-0012">Acyltransferase</keyword>
<evidence type="ECO:0000313" key="4">
    <source>
        <dbReference type="EMBL" id="VTZ64636.1"/>
    </source>
</evidence>
<accession>A0A508X4U3</accession>
<dbReference type="AlphaFoldDB" id="A0A508X4U3"/>
<dbReference type="EMBL" id="CABFNB010000132">
    <property type="protein sequence ID" value="VTZ64636.1"/>
    <property type="molecule type" value="Genomic_DNA"/>
</dbReference>
<dbReference type="RefSeq" id="WP_180162068.1">
    <property type="nucleotide sequence ID" value="NZ_CABFNB010000132.1"/>
</dbReference>
<dbReference type="PROSITE" id="PS51186">
    <property type="entry name" value="GNAT"/>
    <property type="match status" value="1"/>
</dbReference>
<dbReference type="PANTHER" id="PTHR10545:SF29">
    <property type="entry name" value="GH14572P-RELATED"/>
    <property type="match status" value="1"/>
</dbReference>
<dbReference type="SUPFAM" id="SSF55729">
    <property type="entry name" value="Acyl-CoA N-acyltransferases (Nat)"/>
    <property type="match status" value="1"/>
</dbReference>